<feature type="transmembrane region" description="Helical" evidence="10">
    <location>
        <begin position="171"/>
        <end position="199"/>
    </location>
</feature>
<feature type="chain" id="PRO_5040249818" description="Increased recombination centers protein 22" evidence="11">
    <location>
        <begin position="19"/>
        <end position="244"/>
    </location>
</feature>
<feature type="signal peptide" evidence="11">
    <location>
        <begin position="1"/>
        <end position="18"/>
    </location>
</feature>
<sequence>MKLSTVFASLALAVSALCADTKEKPDIVKGNFKPTAEKPFDLRVEYLIKDKQEVPSAIVDIENGETISLNYKFYNGEDEECTVLGVGGKLISPVTGDVLYNITASNIGPLSVASQDIVEFSQNIGIDLNPDSYLVVPSIYVVFKEQLMMLGSRNQLIQVDDPKISIFNPKLLVLEAVLVSSLVGVAYLLYSLFGANYFGTVKKDAKKQKLPADKPSKKQAPQKVDESWLPETHLKTKRRTAKKN</sequence>
<proteinExistence type="inferred from homology"/>
<dbReference type="EMBL" id="JAEUBE010000087">
    <property type="protein sequence ID" value="KAH3670587.1"/>
    <property type="molecule type" value="Genomic_DNA"/>
</dbReference>
<evidence type="ECO:0000256" key="10">
    <source>
        <dbReference type="SAM" id="Phobius"/>
    </source>
</evidence>
<dbReference type="RefSeq" id="XP_046064012.1">
    <property type="nucleotide sequence ID" value="XM_046201828.1"/>
</dbReference>
<reference evidence="12" key="1">
    <citation type="journal article" date="2021" name="Open Biol.">
        <title>Shared evolutionary footprints suggest mitochondrial oxidative damage underlies multiple complex I losses in fungi.</title>
        <authorList>
            <person name="Schikora-Tamarit M.A."/>
            <person name="Marcet-Houben M."/>
            <person name="Nosek J."/>
            <person name="Gabaldon T."/>
        </authorList>
    </citation>
    <scope>NUCLEOTIDE SEQUENCE</scope>
    <source>
        <strain evidence="12">CBS6075</strain>
    </source>
</reference>
<evidence type="ECO:0000256" key="8">
    <source>
        <dbReference type="ARBA" id="ARBA00038311"/>
    </source>
</evidence>
<dbReference type="PANTHER" id="PTHR12924">
    <property type="entry name" value="TRANSLOCON-ASSOCIATED PROTEIN, ALPHA SUBUNIT"/>
    <property type="match status" value="1"/>
</dbReference>
<evidence type="ECO:0000256" key="3">
    <source>
        <dbReference type="ARBA" id="ARBA00022729"/>
    </source>
</evidence>
<keyword evidence="13" id="KW-1185">Reference proteome</keyword>
<comment type="similarity">
    <text evidence="8">Belongs to the IRC22 family.</text>
</comment>
<dbReference type="Proteomes" id="UP000769157">
    <property type="component" value="Unassembled WGS sequence"/>
</dbReference>
<dbReference type="InterPro" id="IPR005595">
    <property type="entry name" value="TRAP_alpha"/>
</dbReference>
<evidence type="ECO:0000256" key="11">
    <source>
        <dbReference type="SAM" id="SignalP"/>
    </source>
</evidence>
<protein>
    <recommendedName>
        <fullName evidence="14">Increased recombination centers protein 22</fullName>
    </recommendedName>
</protein>
<keyword evidence="3 11" id="KW-0732">Signal</keyword>
<dbReference type="Pfam" id="PF03896">
    <property type="entry name" value="TRAP_alpha"/>
    <property type="match status" value="1"/>
</dbReference>
<dbReference type="OrthoDB" id="1926781at2759"/>
<organism evidence="12 13">
    <name type="scientific">Ogataea philodendri</name>
    <dbReference type="NCBI Taxonomy" id="1378263"/>
    <lineage>
        <taxon>Eukaryota</taxon>
        <taxon>Fungi</taxon>
        <taxon>Dikarya</taxon>
        <taxon>Ascomycota</taxon>
        <taxon>Saccharomycotina</taxon>
        <taxon>Pichiomycetes</taxon>
        <taxon>Pichiales</taxon>
        <taxon>Pichiaceae</taxon>
        <taxon>Ogataea</taxon>
    </lineage>
</organism>
<evidence type="ECO:0000256" key="9">
    <source>
        <dbReference type="SAM" id="MobiDB-lite"/>
    </source>
</evidence>
<evidence type="ECO:0000256" key="6">
    <source>
        <dbReference type="ARBA" id="ARBA00023136"/>
    </source>
</evidence>
<evidence type="ECO:0000256" key="7">
    <source>
        <dbReference type="ARBA" id="ARBA00037565"/>
    </source>
</evidence>
<feature type="region of interest" description="Disordered" evidence="9">
    <location>
        <begin position="208"/>
        <end position="244"/>
    </location>
</feature>
<evidence type="ECO:0000256" key="1">
    <source>
        <dbReference type="ARBA" id="ARBA00004115"/>
    </source>
</evidence>
<accession>A0A9P8PG09</accession>
<keyword evidence="5 10" id="KW-1133">Transmembrane helix</keyword>
<evidence type="ECO:0000256" key="4">
    <source>
        <dbReference type="ARBA" id="ARBA00022824"/>
    </source>
</evidence>
<keyword evidence="6 10" id="KW-0472">Membrane</keyword>
<evidence type="ECO:0000313" key="13">
    <source>
        <dbReference type="Proteomes" id="UP000769157"/>
    </source>
</evidence>
<evidence type="ECO:0000256" key="5">
    <source>
        <dbReference type="ARBA" id="ARBA00022989"/>
    </source>
</evidence>
<keyword evidence="2 10" id="KW-0812">Transmembrane</keyword>
<feature type="compositionally biased region" description="Basic residues" evidence="9">
    <location>
        <begin position="235"/>
        <end position="244"/>
    </location>
</feature>
<comment type="subcellular location">
    <subcellularLocation>
        <location evidence="1">Endoplasmic reticulum membrane</location>
        <topology evidence="1">Single-pass type I membrane protein</topology>
    </subcellularLocation>
</comment>
<evidence type="ECO:0000256" key="2">
    <source>
        <dbReference type="ARBA" id="ARBA00022692"/>
    </source>
</evidence>
<gene>
    <name evidence="12" type="ORF">OGAPHI_001102</name>
</gene>
<dbReference type="PANTHER" id="PTHR12924:SF0">
    <property type="entry name" value="TRANSLOCON-ASSOCIATED PROTEIN SUBUNIT ALPHA"/>
    <property type="match status" value="1"/>
</dbReference>
<name>A0A9P8PG09_9ASCO</name>
<dbReference type="GO" id="GO:0005789">
    <property type="term" value="C:endoplasmic reticulum membrane"/>
    <property type="evidence" value="ECO:0007669"/>
    <property type="project" value="UniProtKB-SubCell"/>
</dbReference>
<dbReference type="GeneID" id="70233070"/>
<dbReference type="AlphaFoldDB" id="A0A9P8PG09"/>
<comment type="function">
    <text evidence="7">Is probably involved in a pathway contributing to genomic integrity.</text>
</comment>
<evidence type="ECO:0008006" key="14">
    <source>
        <dbReference type="Google" id="ProtNLM"/>
    </source>
</evidence>
<reference evidence="12" key="2">
    <citation type="submission" date="2021-01" db="EMBL/GenBank/DDBJ databases">
        <authorList>
            <person name="Schikora-Tamarit M.A."/>
        </authorList>
    </citation>
    <scope>NUCLEOTIDE SEQUENCE</scope>
    <source>
        <strain evidence="12">CBS6075</strain>
    </source>
</reference>
<keyword evidence="4" id="KW-0256">Endoplasmic reticulum</keyword>
<evidence type="ECO:0000313" key="12">
    <source>
        <dbReference type="EMBL" id="KAH3670587.1"/>
    </source>
</evidence>
<comment type="caution">
    <text evidence="12">The sequence shown here is derived from an EMBL/GenBank/DDBJ whole genome shotgun (WGS) entry which is preliminary data.</text>
</comment>